<dbReference type="Gene3D" id="3.60.130.10">
    <property type="entry name" value="Clavaminate synthase-like"/>
    <property type="match status" value="1"/>
</dbReference>
<name>A0ABR8A931_9CYAN</name>
<dbReference type="InterPro" id="IPR051178">
    <property type="entry name" value="TfdA_dioxygenase"/>
</dbReference>
<comment type="similarity">
    <text evidence="2">Belongs to the TfdA dioxygenase family.</text>
</comment>
<protein>
    <submittedName>
        <fullName evidence="8">TauD/TfdA family dioxygenase</fullName>
    </submittedName>
</protein>
<evidence type="ECO:0000313" key="9">
    <source>
        <dbReference type="Proteomes" id="UP000658514"/>
    </source>
</evidence>
<comment type="caution">
    <text evidence="8">The sequence shown here is derived from an EMBL/GenBank/DDBJ whole genome shotgun (WGS) entry which is preliminary data.</text>
</comment>
<dbReference type="InterPro" id="IPR003819">
    <property type="entry name" value="TauD/TfdA-like"/>
</dbReference>
<dbReference type="PANTHER" id="PTHR43779">
    <property type="entry name" value="DIOXYGENASE RV0097-RELATED"/>
    <property type="match status" value="1"/>
</dbReference>
<comment type="cofactor">
    <cofactor evidence="1">
        <name>Fe(2+)</name>
        <dbReference type="ChEBI" id="CHEBI:29033"/>
    </cofactor>
</comment>
<dbReference type="EMBL" id="JACJQH010000017">
    <property type="protein sequence ID" value="MBD2196344.1"/>
    <property type="molecule type" value="Genomic_DNA"/>
</dbReference>
<keyword evidence="6" id="KW-0408">Iron</keyword>
<evidence type="ECO:0000256" key="6">
    <source>
        <dbReference type="ARBA" id="ARBA00023004"/>
    </source>
</evidence>
<feature type="domain" description="TauD/TfdA-like" evidence="7">
    <location>
        <begin position="25"/>
        <end position="288"/>
    </location>
</feature>
<dbReference type="RefSeq" id="WP_190542358.1">
    <property type="nucleotide sequence ID" value="NZ_CAWPNO010000048.1"/>
</dbReference>
<evidence type="ECO:0000256" key="1">
    <source>
        <dbReference type="ARBA" id="ARBA00001954"/>
    </source>
</evidence>
<keyword evidence="5" id="KW-0560">Oxidoreductase</keyword>
<keyword evidence="3" id="KW-0479">Metal-binding</keyword>
<evidence type="ECO:0000256" key="2">
    <source>
        <dbReference type="ARBA" id="ARBA00005896"/>
    </source>
</evidence>
<sequence>MTIKNALRATAYQSRLGLEVLPGCNLLNLTDAQKHELKQSLWKHGVVVVKNQNLTASELEEFARKTFGSLMFGRNSFTLDPDITPDIQSQYTAILGNPKGFDQEPAEKIYGARVWHQDKDGVPRIEELDMNALYVVMLYSIKVPEEGENGQPHTTEYLDLVEAYNNLDSSQQQELAEISMYQMSPIFARPNIAWDDAPKKVHPIVSTHKVTGQKGLYLGSWNTAIPLGMENQREAAQKYWQDLFETVLKRTPVYSHVWEPGDVTLWDNSQVMHRGTFYDSTQYQRIALRLGVVDC</sequence>
<evidence type="ECO:0000256" key="5">
    <source>
        <dbReference type="ARBA" id="ARBA00023002"/>
    </source>
</evidence>
<dbReference type="Proteomes" id="UP000658514">
    <property type="component" value="Unassembled WGS sequence"/>
</dbReference>
<proteinExistence type="inferred from homology"/>
<evidence type="ECO:0000313" key="8">
    <source>
        <dbReference type="EMBL" id="MBD2196344.1"/>
    </source>
</evidence>
<accession>A0ABR8A931</accession>
<reference evidence="8 9" key="1">
    <citation type="journal article" date="2020" name="ISME J.">
        <title>Comparative genomics reveals insights into cyanobacterial evolution and habitat adaptation.</title>
        <authorList>
            <person name="Chen M.Y."/>
            <person name="Teng W.K."/>
            <person name="Zhao L."/>
            <person name="Hu C.X."/>
            <person name="Zhou Y.K."/>
            <person name="Han B.P."/>
            <person name="Song L.R."/>
            <person name="Shu W.S."/>
        </authorList>
    </citation>
    <scope>NUCLEOTIDE SEQUENCE [LARGE SCALE GENOMIC DNA]</scope>
    <source>
        <strain evidence="8 9">FACHB-288</strain>
    </source>
</reference>
<evidence type="ECO:0000259" key="7">
    <source>
        <dbReference type="Pfam" id="PF02668"/>
    </source>
</evidence>
<dbReference type="SUPFAM" id="SSF51197">
    <property type="entry name" value="Clavaminate synthase-like"/>
    <property type="match status" value="1"/>
</dbReference>
<keyword evidence="4 8" id="KW-0223">Dioxygenase</keyword>
<dbReference type="Pfam" id="PF02668">
    <property type="entry name" value="TauD"/>
    <property type="match status" value="1"/>
</dbReference>
<organism evidence="8 9">
    <name type="scientific">Calothrix parietina FACHB-288</name>
    <dbReference type="NCBI Taxonomy" id="2692896"/>
    <lineage>
        <taxon>Bacteria</taxon>
        <taxon>Bacillati</taxon>
        <taxon>Cyanobacteriota</taxon>
        <taxon>Cyanophyceae</taxon>
        <taxon>Nostocales</taxon>
        <taxon>Calotrichaceae</taxon>
        <taxon>Calothrix</taxon>
    </lineage>
</organism>
<dbReference type="GO" id="GO:0051213">
    <property type="term" value="F:dioxygenase activity"/>
    <property type="evidence" value="ECO:0007669"/>
    <property type="project" value="UniProtKB-KW"/>
</dbReference>
<evidence type="ECO:0000256" key="4">
    <source>
        <dbReference type="ARBA" id="ARBA00022964"/>
    </source>
</evidence>
<dbReference type="InterPro" id="IPR042098">
    <property type="entry name" value="TauD-like_sf"/>
</dbReference>
<dbReference type="PANTHER" id="PTHR43779:SF2">
    <property type="entry name" value="ALPHA-KETOGLUTARATE-DEPENDENT XANTHINE DIOXYGENASE XAN1"/>
    <property type="match status" value="1"/>
</dbReference>
<gene>
    <name evidence="8" type="ORF">H6G24_12670</name>
</gene>
<keyword evidence="9" id="KW-1185">Reference proteome</keyword>
<evidence type="ECO:0000256" key="3">
    <source>
        <dbReference type="ARBA" id="ARBA00022723"/>
    </source>
</evidence>